<dbReference type="RefSeq" id="WP_183296045.1">
    <property type="nucleotide sequence ID" value="NZ_JACHVX010000003.1"/>
</dbReference>
<reference evidence="1 2" key="1">
    <citation type="submission" date="2020-08" db="EMBL/GenBank/DDBJ databases">
        <title>The Agave Microbiome: Exploring the role of microbial communities in plant adaptations to desert environments.</title>
        <authorList>
            <person name="Partida-Martinez L.P."/>
        </authorList>
    </citation>
    <scope>NUCLEOTIDE SEQUENCE [LARGE SCALE GENOMIC DNA]</scope>
    <source>
        <strain evidence="1 2">RAS26</strain>
    </source>
</reference>
<evidence type="ECO:0000313" key="2">
    <source>
        <dbReference type="Proteomes" id="UP000518206"/>
    </source>
</evidence>
<dbReference type="EMBL" id="JACHVX010000003">
    <property type="protein sequence ID" value="MBB2923166.1"/>
    <property type="molecule type" value="Genomic_DNA"/>
</dbReference>
<comment type="caution">
    <text evidence="1">The sequence shown here is derived from an EMBL/GenBank/DDBJ whole genome shotgun (WGS) entry which is preliminary data.</text>
</comment>
<gene>
    <name evidence="1" type="ORF">FHR80_002091</name>
</gene>
<dbReference type="AlphaFoldDB" id="A0A7W4UFD0"/>
<sequence>MTTTGPDSSQAVPPALRERWRSQSAESVWLRPADWYHPAVDAVVEAVLAGRDPSAAAERLGEVRGGAGVGISEAIEDLACLYRSTGAVEPPLAVVRALCEGWSSAQGGALLMGSCLDPESGLPTRDYLVTRLGETYGTAERDDTFAQLTHCLVLVDVAAAEVSPWTRMARSAAVGAALRNAYGPGHPMATLGGGLFAVLVERDPELGPGIAVARLEITHQAEQLEVTDLVRQPPRIWTEQLPRTHERAVQLLAEISR</sequence>
<reference evidence="1 2" key="2">
    <citation type="submission" date="2020-08" db="EMBL/GenBank/DDBJ databases">
        <authorList>
            <person name="Partida-Martinez L."/>
            <person name="Huntemann M."/>
            <person name="Clum A."/>
            <person name="Wang J."/>
            <person name="Palaniappan K."/>
            <person name="Ritter S."/>
            <person name="Chen I.-M."/>
            <person name="Stamatis D."/>
            <person name="Reddy T."/>
            <person name="O'Malley R."/>
            <person name="Daum C."/>
            <person name="Shapiro N."/>
            <person name="Ivanova N."/>
            <person name="Kyrpides N."/>
            <person name="Woyke T."/>
        </authorList>
    </citation>
    <scope>NUCLEOTIDE SEQUENCE [LARGE SCALE GENOMIC DNA]</scope>
    <source>
        <strain evidence="1 2">RAS26</strain>
    </source>
</reference>
<organism evidence="1 2">
    <name type="scientific">Cellulomonas cellasea</name>
    <dbReference type="NCBI Taxonomy" id="43670"/>
    <lineage>
        <taxon>Bacteria</taxon>
        <taxon>Bacillati</taxon>
        <taxon>Actinomycetota</taxon>
        <taxon>Actinomycetes</taxon>
        <taxon>Micrococcales</taxon>
        <taxon>Cellulomonadaceae</taxon>
        <taxon>Cellulomonas</taxon>
    </lineage>
</organism>
<dbReference type="Proteomes" id="UP000518206">
    <property type="component" value="Unassembled WGS sequence"/>
</dbReference>
<accession>A0A7W4UFD0</accession>
<protein>
    <recommendedName>
        <fullName evidence="3">GGDEF domain-containing protein</fullName>
    </recommendedName>
</protein>
<evidence type="ECO:0008006" key="3">
    <source>
        <dbReference type="Google" id="ProtNLM"/>
    </source>
</evidence>
<evidence type="ECO:0000313" key="1">
    <source>
        <dbReference type="EMBL" id="MBB2923166.1"/>
    </source>
</evidence>
<name>A0A7W4UFD0_9CELL</name>
<proteinExistence type="predicted"/>